<protein>
    <submittedName>
        <fullName evidence="6">C-type cytochrome</fullName>
    </submittedName>
</protein>
<dbReference type="Gene3D" id="1.10.760.10">
    <property type="entry name" value="Cytochrome c-like domain"/>
    <property type="match status" value="1"/>
</dbReference>
<dbReference type="Pfam" id="PF00034">
    <property type="entry name" value="Cytochrom_C"/>
    <property type="match status" value="1"/>
</dbReference>
<evidence type="ECO:0000256" key="2">
    <source>
        <dbReference type="ARBA" id="ARBA00022723"/>
    </source>
</evidence>
<dbReference type="Proteomes" id="UP001371305">
    <property type="component" value="Unassembled WGS sequence"/>
</dbReference>
<keyword evidence="2 4" id="KW-0479">Metal-binding</keyword>
<dbReference type="InterPro" id="IPR011041">
    <property type="entry name" value="Quinoprot_gluc/sorb_DH_b-prop"/>
</dbReference>
<dbReference type="InterPro" id="IPR055557">
    <property type="entry name" value="DUF7133"/>
</dbReference>
<evidence type="ECO:0000256" key="4">
    <source>
        <dbReference type="PROSITE-ProRule" id="PRU00433"/>
    </source>
</evidence>
<gene>
    <name evidence="6" type="ORF">WKV53_09775</name>
</gene>
<dbReference type="SUPFAM" id="SSF49899">
    <property type="entry name" value="Concanavalin A-like lectins/glucanases"/>
    <property type="match status" value="1"/>
</dbReference>
<dbReference type="PANTHER" id="PTHR33546">
    <property type="entry name" value="LARGE, MULTIFUNCTIONAL SECRETED PROTEIN-RELATED"/>
    <property type="match status" value="1"/>
</dbReference>
<dbReference type="SUPFAM" id="SSF50952">
    <property type="entry name" value="Soluble quinoprotein glucose dehydrogenase"/>
    <property type="match status" value="1"/>
</dbReference>
<keyword evidence="7" id="KW-1185">Reference proteome</keyword>
<dbReference type="InterPro" id="IPR009056">
    <property type="entry name" value="Cyt_c-like_dom"/>
</dbReference>
<dbReference type="Pfam" id="PF23500">
    <property type="entry name" value="DUF7133"/>
    <property type="match status" value="1"/>
</dbReference>
<evidence type="ECO:0000259" key="5">
    <source>
        <dbReference type="PROSITE" id="PS51007"/>
    </source>
</evidence>
<dbReference type="SUPFAM" id="SSF46626">
    <property type="entry name" value="Cytochrome c"/>
    <property type="match status" value="1"/>
</dbReference>
<evidence type="ECO:0000256" key="3">
    <source>
        <dbReference type="ARBA" id="ARBA00023004"/>
    </source>
</evidence>
<evidence type="ECO:0000256" key="1">
    <source>
        <dbReference type="ARBA" id="ARBA00022617"/>
    </source>
</evidence>
<dbReference type="PANTHER" id="PTHR33546:SF1">
    <property type="entry name" value="LARGE, MULTIFUNCTIONAL SECRETED PROTEIN"/>
    <property type="match status" value="1"/>
</dbReference>
<proteinExistence type="predicted"/>
<dbReference type="Gene3D" id="2.60.120.200">
    <property type="match status" value="1"/>
</dbReference>
<dbReference type="RefSeq" id="WP_341404386.1">
    <property type="nucleotide sequence ID" value="NZ_JBBUKT010000003.1"/>
</dbReference>
<organism evidence="6 7">
    <name type="scientific">Luteolibacter soli</name>
    <dbReference type="NCBI Taxonomy" id="3135280"/>
    <lineage>
        <taxon>Bacteria</taxon>
        <taxon>Pseudomonadati</taxon>
        <taxon>Verrucomicrobiota</taxon>
        <taxon>Verrucomicrobiia</taxon>
        <taxon>Verrucomicrobiales</taxon>
        <taxon>Verrucomicrobiaceae</taxon>
        <taxon>Luteolibacter</taxon>
    </lineage>
</organism>
<accession>A0ABU9ASS8</accession>
<name>A0ABU9ASS8_9BACT</name>
<dbReference type="InterPro" id="IPR013320">
    <property type="entry name" value="ConA-like_dom_sf"/>
</dbReference>
<reference evidence="6 7" key="1">
    <citation type="submission" date="2024-04" db="EMBL/GenBank/DDBJ databases">
        <title>Luteolibacter sp. isolated from soil.</title>
        <authorList>
            <person name="An J."/>
        </authorList>
    </citation>
    <scope>NUCLEOTIDE SEQUENCE [LARGE SCALE GENOMIC DNA]</scope>
    <source>
        <strain evidence="6 7">Y139</strain>
    </source>
</reference>
<dbReference type="InterPro" id="IPR036909">
    <property type="entry name" value="Cyt_c-like_dom_sf"/>
</dbReference>
<dbReference type="Gene3D" id="2.120.10.30">
    <property type="entry name" value="TolB, C-terminal domain"/>
    <property type="match status" value="1"/>
</dbReference>
<dbReference type="PROSITE" id="PS51007">
    <property type="entry name" value="CYTC"/>
    <property type="match status" value="1"/>
</dbReference>
<sequence length="1098" mass="120167">MKTALAFSLFLVLAARGEIARWADASIPVTDGLELWLDASRENEAREAHYMNRLADGQAMELWHDSSGKSRHLAQWSSVFRPLWKGGSVEFLGDDYLAALLTPGVESRECTIFIVAAPDRASGDFPALFSAARRDEHDYTSGLTIDFGRAPGPDGLADFLNVEGAGQTGARNLFIQPVATRRGHVFTVTSSAKGSAARVDGEAHGRRDRGDVAFAMDRVAVGARFVEPEMRHFFNGRIAEVMFFNRTLGPEEIAKMEDWLKNKHAGFLRASAPLAPRGAEKDRPIVQMLVPGFTVEELPVKVNNLNNIEYAPDGRLFAAGYDGRFHLLRDTDGDGIEDKLDTFSDETSDNYPLGMVVKDGMPHALLSDEIVRFRDTNGDGIPDKRETVAKGWDDPKLRDDPGLMHRRVDSAMALAAGPDGSWYVTMGSANPGNGYWQKAEGDIWSPDSVKTGKPAYSPDKRRGCLLKISPDGKKVEQLNSGLRYIMSLQWDRHGELFGTDQEGATWLPNGNPFDELLHLQTGRHYGFPPRHPKLLPDVVDEPSLWDYAPQHESTCGFRFNGPAKDRPRFGPDFWADDAIVTGESRGKLWRTTLAKTSAGYVARNQLFACVGTLITDCAISPKGELVICCPSGPPDWGSGPAKEGRLFKIRYSDPDAPQPVLVRPISTTQTLIEFDRPLPNTGWADFASRVHITGGRHVTAGDRFEAIRPGYAVVRAQREEPTFDVPVEGMIMMSGNRSLLIQTPPRVAAVNYGIAIDWPRSEAGIRQAPAIDLAHDLTGLEVKWTGANGAELPFANAPYWWPHADLKALEVFGRSSDSIATGLAACKTPGHLTLHTKLDLSHLLQPKVQPGAHLDYTPEPETVTVTVRSDAAVKLSATGVEVTARGPNQASFTKTIRDDPWQEIEISLATPAKDLEITWHTTLDPRERPMAAPRFLMPFAERPPEPQAKSTAPPEIAGGNYANGHRLFMGKATCFTCHQMRGEGNAVGPDLSNTAHRDYASVLRDINEPSATINPDAVAYQITLKNGTAAVGTRIGETATELKLASPGGQVTVVKKAEIVKNTALPVSLMPPGLLTALSEQERKDLMTFLLSEPQRDE</sequence>
<dbReference type="EMBL" id="JBBUKT010000003">
    <property type="protein sequence ID" value="MEK7950785.1"/>
    <property type="molecule type" value="Genomic_DNA"/>
</dbReference>
<dbReference type="InterPro" id="IPR011042">
    <property type="entry name" value="6-blade_b-propeller_TolB-like"/>
</dbReference>
<keyword evidence="1 4" id="KW-0349">Heme</keyword>
<feature type="domain" description="Cytochrome c" evidence="5">
    <location>
        <begin position="959"/>
        <end position="1094"/>
    </location>
</feature>
<dbReference type="NCBIfam" id="TIGR02603">
    <property type="entry name" value="CxxCH_TIGR02603"/>
    <property type="match status" value="1"/>
</dbReference>
<evidence type="ECO:0000313" key="7">
    <source>
        <dbReference type="Proteomes" id="UP001371305"/>
    </source>
</evidence>
<dbReference type="InterPro" id="IPR013427">
    <property type="entry name" value="Haem-bd_dom_put"/>
</dbReference>
<comment type="caution">
    <text evidence="6">The sequence shown here is derived from an EMBL/GenBank/DDBJ whole genome shotgun (WGS) entry which is preliminary data.</text>
</comment>
<keyword evidence="3 4" id="KW-0408">Iron</keyword>
<evidence type="ECO:0000313" key="6">
    <source>
        <dbReference type="EMBL" id="MEK7950785.1"/>
    </source>
</evidence>